<dbReference type="RefSeq" id="XP_025834245.1">
    <property type="nucleotide sequence ID" value="XM_025978460.1"/>
</dbReference>
<dbReference type="OrthoDB" id="6612291at2759"/>
<feature type="transmembrane region" description="Helical" evidence="6">
    <location>
        <begin position="919"/>
        <end position="943"/>
    </location>
</feature>
<dbReference type="InterPro" id="IPR003663">
    <property type="entry name" value="Sugar/inositol_transpt"/>
</dbReference>
<feature type="transmembrane region" description="Helical" evidence="6">
    <location>
        <begin position="1051"/>
        <end position="1071"/>
    </location>
</feature>
<feature type="transmembrane region" description="Helical" evidence="6">
    <location>
        <begin position="95"/>
        <end position="115"/>
    </location>
</feature>
<feature type="transmembrane region" description="Helical" evidence="6">
    <location>
        <begin position="482"/>
        <end position="502"/>
    </location>
</feature>
<feature type="transmembrane region" description="Helical" evidence="6">
    <location>
        <begin position="342"/>
        <end position="363"/>
    </location>
</feature>
<feature type="transmembrane region" description="Helical" evidence="6">
    <location>
        <begin position="740"/>
        <end position="758"/>
    </location>
</feature>
<evidence type="ECO:0000256" key="5">
    <source>
        <dbReference type="ARBA" id="ARBA00023180"/>
    </source>
</evidence>
<gene>
    <name evidence="9" type="primary">LOC108744920</name>
</gene>
<dbReference type="PRINTS" id="PR00171">
    <property type="entry name" value="SUGRTRNSPORT"/>
</dbReference>
<feature type="transmembrane region" description="Helical" evidence="6">
    <location>
        <begin position="983"/>
        <end position="1003"/>
    </location>
</feature>
<dbReference type="InParanoid" id="A0A7F5RE90"/>
<keyword evidence="4 6" id="KW-0472">Membrane</keyword>
<feature type="transmembrane region" description="Helical" evidence="6">
    <location>
        <begin position="1083"/>
        <end position="1103"/>
    </location>
</feature>
<dbReference type="InterPro" id="IPR005828">
    <property type="entry name" value="MFS_sugar_transport-like"/>
</dbReference>
<feature type="domain" description="Major facilitator superfamily (MFS) profile" evidence="7">
    <location>
        <begin position="663"/>
        <end position="1107"/>
    </location>
</feature>
<feature type="transmembrane region" description="Helical" evidence="6">
    <location>
        <begin position="449"/>
        <end position="470"/>
    </location>
</feature>
<organism evidence="8 9">
    <name type="scientific">Agrilus planipennis</name>
    <name type="common">Emerald ash borer</name>
    <name type="synonym">Agrilus marcopoli</name>
    <dbReference type="NCBI Taxonomy" id="224129"/>
    <lineage>
        <taxon>Eukaryota</taxon>
        <taxon>Metazoa</taxon>
        <taxon>Ecdysozoa</taxon>
        <taxon>Arthropoda</taxon>
        <taxon>Hexapoda</taxon>
        <taxon>Insecta</taxon>
        <taxon>Pterygota</taxon>
        <taxon>Neoptera</taxon>
        <taxon>Endopterygota</taxon>
        <taxon>Coleoptera</taxon>
        <taxon>Polyphaga</taxon>
        <taxon>Elateriformia</taxon>
        <taxon>Buprestoidea</taxon>
        <taxon>Buprestidae</taxon>
        <taxon>Agrilinae</taxon>
        <taxon>Agrilus</taxon>
    </lineage>
</organism>
<dbReference type="GeneID" id="108744920"/>
<evidence type="ECO:0000256" key="1">
    <source>
        <dbReference type="ARBA" id="ARBA00004141"/>
    </source>
</evidence>
<keyword evidence="8" id="KW-1185">Reference proteome</keyword>
<dbReference type="InterPro" id="IPR036259">
    <property type="entry name" value="MFS_trans_sf"/>
</dbReference>
<dbReference type="InterPro" id="IPR050549">
    <property type="entry name" value="MFS_Trehalose_Transporter"/>
</dbReference>
<feature type="transmembrane region" description="Helical" evidence="6">
    <location>
        <begin position="668"/>
        <end position="690"/>
    </location>
</feature>
<dbReference type="Gene3D" id="1.20.1250.20">
    <property type="entry name" value="MFS general substrate transporter like domains"/>
    <property type="match status" value="4"/>
</dbReference>
<feature type="transmembrane region" description="Helical" evidence="6">
    <location>
        <begin position="208"/>
        <end position="227"/>
    </location>
</feature>
<reference evidence="9" key="1">
    <citation type="submission" date="2025-08" db="UniProtKB">
        <authorList>
            <consortium name="RefSeq"/>
        </authorList>
    </citation>
    <scope>IDENTIFICATION</scope>
    <source>
        <tissue evidence="9">Entire body</tissue>
    </source>
</reference>
<feature type="transmembrane region" description="Helical" evidence="6">
    <location>
        <begin position="127"/>
        <end position="143"/>
    </location>
</feature>
<dbReference type="FunFam" id="1.20.1250.20:FF:000249">
    <property type="entry name" value="facilitated trehalose transporter Tret1"/>
    <property type="match status" value="2"/>
</dbReference>
<feature type="transmembrane region" description="Helical" evidence="6">
    <location>
        <begin position="182"/>
        <end position="202"/>
    </location>
</feature>
<feature type="transmembrane region" description="Helical" evidence="6">
    <location>
        <begin position="370"/>
        <end position="390"/>
    </location>
</feature>
<keyword evidence="2 6" id="KW-0812">Transmembrane</keyword>
<protein>
    <submittedName>
        <fullName evidence="9">Uncharacterized protein LOC108744920</fullName>
    </submittedName>
</protein>
<dbReference type="SUPFAM" id="SSF103473">
    <property type="entry name" value="MFS general substrate transporter"/>
    <property type="match status" value="4"/>
</dbReference>
<evidence type="ECO:0000259" key="7">
    <source>
        <dbReference type="PROSITE" id="PS50850"/>
    </source>
</evidence>
<sequence length="1119" mass="123866">MDPMRESCYSLQIDPSTGHPYDEEDEKLAEIIGSTKSLSFYDNKTFKSLLPQIFATLLAASSQIPVGVSVAYSAVLVPQLESPESDIKVTVTESSWIASCVALVVPLGSIASGFLMDRIGRLNTIKLTAIPNTIGWALIALPTNAPMLLIGRLLTGFGGAIGTGPAIVYITEIARPDMRGALICTFASCASFGMLLTYLQGWVSDWRVLAWSTIAYSIIPVIFLWFIQESPLWLVSKGKNERAKKSLEWLHKHQTQDPEQNFAHIQLSILQKEHQVKLEKDQMEKNRGGAVQMLKKFFRPTGYKPLMILFGLFLIQQFAGIYVTLFYAVTFFQAVGTEMNPYMASVLIGTVRFLMSLVNTVLLKRYPKRILMMISCCGMAVCMFVSGLFTQWIREGETSCVALVVPLGSIASGFLMDRIGRLNTIKLTAIPNTIGWALIALATNAPMLLIGRLLTGFGGAIGTGPAIVYITEIARPDMRGALICTFASCASFGMLLTYLQGWVSDWRVLAWSTIAYSIIPVIFLWFIQESPLWLVSKGKNERAKKSLEWLHKHQTQDPEQVASCVALVVPLGSIASGFLMDRIGRLNTIKLTAIPNTIGWALIALATNAPMLLIGRLLTGFGVLFNEQIFSVIMNDKKTEDKLAEIMASKMTLTNYESKSIKTILPQCIGTILSSTLNTFVGFSLAYSGILIPAIESSDSDIKVTKAESSWIASITTLMIALAGLICGPIMDKVGRLNTIKVSIMPMFIGWILIATANNVHMLFVGRILIGITGALGVNPVPVYITEIARPDLRGALVSVLTLFSCIGMELVYLSNIVMGWRTMAWAATGLCFLPIILLFFIHESPAWLISKGRETEAKNSLKWLHKYHKQHPNDQDIVEIHLSILKKEQNIMQEFDQQKQKRGSKLREFLKPTGYKPVIILLGLFIIQQFSGAYVIIFNAVIFFEEVGTNIDPILASNLITGSTVVMSVFNIFALKIFKKKHLMLLSCVGMGICLFISGLFTKWIHEGKTGNKWIPLVLLFMYMVIAMIGLMPVPWTMCAEVFPLDLRGIAASLVISIAALIMFASIQSYRYLNYLLGGSVGIQFFYGIVCFLGVGYIHLFVPETKGKKLSEIEEYFK</sequence>
<keyword evidence="5" id="KW-0325">Glycoprotein</keyword>
<evidence type="ECO:0000256" key="6">
    <source>
        <dbReference type="SAM" id="Phobius"/>
    </source>
</evidence>
<dbReference type="Pfam" id="PF00083">
    <property type="entry name" value="Sugar_tr"/>
    <property type="match status" value="4"/>
</dbReference>
<dbReference type="KEGG" id="apln:108744920"/>
<dbReference type="Proteomes" id="UP000192223">
    <property type="component" value="Unplaced"/>
</dbReference>
<dbReference type="InterPro" id="IPR020846">
    <property type="entry name" value="MFS_dom"/>
</dbReference>
<feature type="transmembrane region" description="Helical" evidence="6">
    <location>
        <begin position="797"/>
        <end position="818"/>
    </location>
</feature>
<feature type="transmembrane region" description="Helical" evidence="6">
    <location>
        <begin position="149"/>
        <end position="170"/>
    </location>
</feature>
<feature type="transmembrane region" description="Helical" evidence="6">
    <location>
        <begin position="710"/>
        <end position="728"/>
    </location>
</feature>
<feature type="transmembrane region" description="Helical" evidence="6">
    <location>
        <begin position="508"/>
        <end position="527"/>
    </location>
</feature>
<feature type="transmembrane region" description="Helical" evidence="6">
    <location>
        <begin position="561"/>
        <end position="580"/>
    </location>
</feature>
<keyword evidence="3 6" id="KW-1133">Transmembrane helix</keyword>
<accession>A0A7F5RE90</accession>
<comment type="subcellular location">
    <subcellularLocation>
        <location evidence="1">Membrane</location>
        <topology evidence="1">Multi-pass membrane protein</topology>
    </subcellularLocation>
</comment>
<dbReference type="GO" id="GO:0022857">
    <property type="term" value="F:transmembrane transporter activity"/>
    <property type="evidence" value="ECO:0007669"/>
    <property type="project" value="InterPro"/>
</dbReference>
<feature type="transmembrane region" description="Helical" evidence="6">
    <location>
        <begin position="1015"/>
        <end position="1039"/>
    </location>
</feature>
<evidence type="ECO:0000256" key="2">
    <source>
        <dbReference type="ARBA" id="ARBA00022692"/>
    </source>
</evidence>
<dbReference type="GO" id="GO:0016020">
    <property type="term" value="C:membrane"/>
    <property type="evidence" value="ECO:0007669"/>
    <property type="project" value="UniProtKB-SubCell"/>
</dbReference>
<feature type="transmembrane region" description="Helical" evidence="6">
    <location>
        <begin position="764"/>
        <end position="785"/>
    </location>
</feature>
<evidence type="ECO:0000256" key="3">
    <source>
        <dbReference type="ARBA" id="ARBA00022989"/>
    </source>
</evidence>
<feature type="transmembrane region" description="Helical" evidence="6">
    <location>
        <begin position="53"/>
        <end position="75"/>
    </location>
</feature>
<feature type="domain" description="Major facilitator superfamily (MFS) profile" evidence="7">
    <location>
        <begin position="55"/>
        <end position="532"/>
    </location>
</feature>
<dbReference type="PANTHER" id="PTHR48021">
    <property type="match status" value="1"/>
</dbReference>
<feature type="transmembrane region" description="Helical" evidence="6">
    <location>
        <begin position="600"/>
        <end position="625"/>
    </location>
</feature>
<proteinExistence type="predicted"/>
<name>A0A7F5RE90_AGRPL</name>
<feature type="transmembrane region" description="Helical" evidence="6">
    <location>
        <begin position="306"/>
        <end position="330"/>
    </location>
</feature>
<dbReference type="PROSITE" id="PS50850">
    <property type="entry name" value="MFS"/>
    <property type="match status" value="2"/>
</dbReference>
<feature type="transmembrane region" description="Helical" evidence="6">
    <location>
        <begin position="955"/>
        <end position="976"/>
    </location>
</feature>
<dbReference type="PANTHER" id="PTHR48021:SF24">
    <property type="entry name" value="MAJOR FACILITATOR SUPERFAMILY (MFS) PROFILE DOMAIN-CONTAINING PROTEIN"/>
    <property type="match status" value="1"/>
</dbReference>
<dbReference type="AlphaFoldDB" id="A0A7F5RE90"/>
<evidence type="ECO:0000256" key="4">
    <source>
        <dbReference type="ARBA" id="ARBA00023136"/>
    </source>
</evidence>
<evidence type="ECO:0000313" key="8">
    <source>
        <dbReference type="Proteomes" id="UP000192223"/>
    </source>
</evidence>
<feature type="transmembrane region" description="Helical" evidence="6">
    <location>
        <begin position="824"/>
        <end position="842"/>
    </location>
</feature>
<evidence type="ECO:0000313" key="9">
    <source>
        <dbReference type="RefSeq" id="XP_025834245.1"/>
    </source>
</evidence>